<evidence type="ECO:0000313" key="9">
    <source>
        <dbReference type="Proteomes" id="UP001161691"/>
    </source>
</evidence>
<evidence type="ECO:0000259" key="7">
    <source>
        <dbReference type="PROSITE" id="PS50853"/>
    </source>
</evidence>
<keyword evidence="2" id="KW-0677">Repeat</keyword>
<protein>
    <submittedName>
        <fullName evidence="8">Glycoside hydrolase family 9 protein</fullName>
    </submittedName>
</protein>
<feature type="domain" description="Fibronectin type-III" evidence="7">
    <location>
        <begin position="1063"/>
        <end position="1145"/>
    </location>
</feature>
<feature type="region of interest" description="Disordered" evidence="5">
    <location>
        <begin position="564"/>
        <end position="598"/>
    </location>
</feature>
<dbReference type="EMBL" id="JAGRPV010000001">
    <property type="protein sequence ID" value="MDI4648122.1"/>
    <property type="molecule type" value="Genomic_DNA"/>
</dbReference>
<evidence type="ECO:0000256" key="5">
    <source>
        <dbReference type="SAM" id="MobiDB-lite"/>
    </source>
</evidence>
<dbReference type="PROSITE" id="PS50853">
    <property type="entry name" value="FN3"/>
    <property type="match status" value="5"/>
</dbReference>
<feature type="domain" description="Fibronectin type-III" evidence="7">
    <location>
        <begin position="720"/>
        <end position="804"/>
    </location>
</feature>
<dbReference type="InterPro" id="IPR004197">
    <property type="entry name" value="Cellulase_Ig-like"/>
</dbReference>
<dbReference type="CDD" id="cd00063">
    <property type="entry name" value="FN3"/>
    <property type="match status" value="5"/>
</dbReference>
<dbReference type="Pfam" id="PF00041">
    <property type="entry name" value="fn3"/>
    <property type="match status" value="5"/>
</dbReference>
<dbReference type="InterPro" id="IPR001701">
    <property type="entry name" value="Glyco_hydro_9"/>
</dbReference>
<comment type="similarity">
    <text evidence="1">Belongs to the glycosyl hydrolase 9 (cellulase E) family.</text>
</comment>
<dbReference type="RefSeq" id="WP_282910859.1">
    <property type="nucleotide sequence ID" value="NZ_JAGRPV010000001.1"/>
</dbReference>
<feature type="domain" description="Fibronectin type-III" evidence="7">
    <location>
        <begin position="1152"/>
        <end position="1234"/>
    </location>
</feature>
<feature type="chain" id="PRO_5045683245" evidence="6">
    <location>
        <begin position="23"/>
        <end position="1391"/>
    </location>
</feature>
<evidence type="ECO:0000313" key="8">
    <source>
        <dbReference type="EMBL" id="MDI4648122.1"/>
    </source>
</evidence>
<keyword evidence="3" id="KW-0119">Carbohydrate metabolism</keyword>
<evidence type="ECO:0000256" key="3">
    <source>
        <dbReference type="ARBA" id="ARBA00023277"/>
    </source>
</evidence>
<evidence type="ECO:0000256" key="4">
    <source>
        <dbReference type="ARBA" id="ARBA00023326"/>
    </source>
</evidence>
<dbReference type="InterPro" id="IPR012341">
    <property type="entry name" value="6hp_glycosidase-like_sf"/>
</dbReference>
<dbReference type="Pfam" id="PF02927">
    <property type="entry name" value="CelD_N"/>
    <property type="match status" value="1"/>
</dbReference>
<dbReference type="SUPFAM" id="SSF81296">
    <property type="entry name" value="E set domains"/>
    <property type="match status" value="1"/>
</dbReference>
<keyword evidence="9" id="KW-1185">Reference proteome</keyword>
<dbReference type="PANTHER" id="PTHR13817">
    <property type="entry name" value="TITIN"/>
    <property type="match status" value="1"/>
</dbReference>
<sequence length="1391" mass="150036">MKIRKRNQKSLLLALLSLCLFAGSWPAPGAKADAAVPGATVQKYIMIDQFGYLPDGDKTAVLVDPQVGYNAADAYTPGGTLEVRRVSDDSVAFSGAPKVWNDGKTQEKSGDRGWWFDFSEVTATGDYYIYDPANNFKSYDFTISPDVYKDVLKAAIKTYYYQRIGTPHLAQHAGAAFADDAALIGPGQDSQARSVFDRNNPATERDLSGGWMDAGDFNKYVTYTAQPINELLTAYEEKPDIFTDDYNIPESGNGIPDVIDEVKWELDWLKKMQDDDGGVLMKLGFPASGKTGEFNDRPSKITVQRYYMPKTSASTIVTALNFAHAAITLRQFPELADYAADLRERAIKAWEWYQNNPKETNVDHFEIEAGKADIDLDKQAQVATVSAAYLFALTGDQTYHDYFKANYKTTWPMSDAYWGLYFGEQADGLMFYTTLPDADPAVKAYILERRDVHDFTQSFEDNDDLYRSFVPDFSYHWGSLQVRARSGTSSYDFYQYDINPAKRDNFYKKAQNVLHYFHGVNPFAFTYLTNMDAYGAENSIKQIYHSWFGDNTQWDNAPPGFVPGGPSEQYTGIQSPPRDQPAQKTYKDWNATSNDEPAERSWEISENGIYYQSGYIKLLAKFVPAPAASAQAPQTPTGLTATAAESTTAIQLNWSRSLGATSYDVELDGIVRENVKTLFVTHDGLQPGTGHSYRVRAKNAVGESEWSPLVTGVTAVPPLPPETPTGLKAVPASAFAMTVSWNETDRTKKYELEVDGTVINNAKQTAYKHKGLEPVSTHTYRVRAMNLGGTSAWSAPVTATTPVAPPSNVIDLSHNGDSGYTFGQANDQVKRYQTFIADMYPVLTSVEVKLRKFGNASDATVALYATAADGKPTGNALATATIAANTVTEDYKALSAPLKYSGLQKGKKYAIVLGQTTPSSENNIYEWLAGYNLSNDIEFGKFNGSAYIDESDIGDGWTKLYVAQSADPQQPPAVPTGLTATAASSTSISLGWTAVTGATGYQIEIDGSSMYVSSTGTSYTHSGLTAGSTHKYRVRAVNAAGQSGWSALATATTSQNQPQPPAVPTGVTAKAAGSTSITLGWTAVTGATGYQIEIDGSSTYVSSTGTSYTHSGLTAGSTHKYRVRAVNAAGPSGWSALATATTSQNQPQPPAVPTGLTATAASSTSISLGWTAVTGATGYQIEIDGSSTYVSSTGTSYTHTGLTAGSTHKYRVRAVNAAGTSGWTALVTATTPGQSSASVIDISHNGTDGFTFGETSDQVKRYQTFAANANKKLTKVEVKVKKYNGPADLVVTLYSTKDNKPTGSALATATVKASAIGEDFAVVSVPLAYSGLASGTTYAIVLGQSKNSDYANYEWSTSEVNASLKYGKYSGGKWIDESGIGDGWLKVYVGQ</sequence>
<dbReference type="GO" id="GO:0016787">
    <property type="term" value="F:hydrolase activity"/>
    <property type="evidence" value="ECO:0007669"/>
    <property type="project" value="UniProtKB-KW"/>
</dbReference>
<comment type="caution">
    <text evidence="8">The sequence shown here is derived from an EMBL/GenBank/DDBJ whole genome shotgun (WGS) entry which is preliminary data.</text>
</comment>
<dbReference type="InterPro" id="IPR036116">
    <property type="entry name" value="FN3_sf"/>
</dbReference>
<dbReference type="InterPro" id="IPR008928">
    <property type="entry name" value="6-hairpin_glycosidase_sf"/>
</dbReference>
<dbReference type="InterPro" id="IPR050964">
    <property type="entry name" value="Striated_Muscle_Regulatory"/>
</dbReference>
<name>A0ABT6TMN6_9BACL</name>
<dbReference type="InterPro" id="IPR013783">
    <property type="entry name" value="Ig-like_fold"/>
</dbReference>
<evidence type="ECO:0000256" key="2">
    <source>
        <dbReference type="ARBA" id="ARBA00022737"/>
    </source>
</evidence>
<gene>
    <name evidence="8" type="ORF">KB449_24440</name>
</gene>
<dbReference type="Gene3D" id="1.50.10.10">
    <property type="match status" value="1"/>
</dbReference>
<keyword evidence="8" id="KW-0378">Hydrolase</keyword>
<dbReference type="InterPro" id="IPR014756">
    <property type="entry name" value="Ig_E-set"/>
</dbReference>
<keyword evidence="4" id="KW-0624">Polysaccharide degradation</keyword>
<keyword evidence="6" id="KW-0732">Signal</keyword>
<dbReference type="CDD" id="cd02850">
    <property type="entry name" value="E_set_Cellulase_N"/>
    <property type="match status" value="1"/>
</dbReference>
<evidence type="ECO:0000256" key="1">
    <source>
        <dbReference type="ARBA" id="ARBA00007072"/>
    </source>
</evidence>
<accession>A0ABT6TMN6</accession>
<dbReference type="SUPFAM" id="SSF48208">
    <property type="entry name" value="Six-hairpin glycosidases"/>
    <property type="match status" value="1"/>
</dbReference>
<dbReference type="Pfam" id="PF00759">
    <property type="entry name" value="Glyco_hydro_9"/>
    <property type="match status" value="1"/>
</dbReference>
<proteinExistence type="inferred from homology"/>
<dbReference type="Gene3D" id="2.60.40.10">
    <property type="entry name" value="Immunoglobulins"/>
    <property type="match status" value="6"/>
</dbReference>
<feature type="domain" description="Fibronectin type-III" evidence="7">
    <location>
        <begin position="635"/>
        <end position="718"/>
    </location>
</feature>
<dbReference type="SMART" id="SM00060">
    <property type="entry name" value="FN3"/>
    <property type="match status" value="5"/>
</dbReference>
<dbReference type="InterPro" id="IPR003961">
    <property type="entry name" value="FN3_dom"/>
</dbReference>
<feature type="signal peptide" evidence="6">
    <location>
        <begin position="1"/>
        <end position="22"/>
    </location>
</feature>
<dbReference type="SUPFAM" id="SSF49265">
    <property type="entry name" value="Fibronectin type III"/>
    <property type="match status" value="3"/>
</dbReference>
<evidence type="ECO:0000256" key="6">
    <source>
        <dbReference type="SAM" id="SignalP"/>
    </source>
</evidence>
<reference evidence="8" key="1">
    <citation type="submission" date="2023-04" db="EMBL/GenBank/DDBJ databases">
        <title>Comparative genomic analysis of Cohnella hashimotonis sp. nov., isolated from the International Space Station.</title>
        <authorList>
            <person name="Venkateswaran K."/>
            <person name="Simpson A."/>
        </authorList>
    </citation>
    <scope>NUCLEOTIDE SEQUENCE</scope>
    <source>
        <strain evidence="8">F6_2S_P_1</strain>
    </source>
</reference>
<dbReference type="PANTHER" id="PTHR13817:SF73">
    <property type="entry name" value="FIBRONECTIN TYPE-III DOMAIN-CONTAINING PROTEIN"/>
    <property type="match status" value="1"/>
</dbReference>
<dbReference type="Proteomes" id="UP001161691">
    <property type="component" value="Unassembled WGS sequence"/>
</dbReference>
<feature type="domain" description="Fibronectin type-III" evidence="7">
    <location>
        <begin position="974"/>
        <end position="1056"/>
    </location>
</feature>
<organism evidence="8 9">
    <name type="scientific">Cohnella hashimotonis</name>
    <dbReference type="NCBI Taxonomy" id="2826895"/>
    <lineage>
        <taxon>Bacteria</taxon>
        <taxon>Bacillati</taxon>
        <taxon>Bacillota</taxon>
        <taxon>Bacilli</taxon>
        <taxon>Bacillales</taxon>
        <taxon>Paenibacillaceae</taxon>
        <taxon>Cohnella</taxon>
    </lineage>
</organism>